<dbReference type="SUPFAM" id="SSF118352">
    <property type="entry name" value="HSP33 redox switch-like"/>
    <property type="match status" value="1"/>
</dbReference>
<evidence type="ECO:0000313" key="7">
    <source>
        <dbReference type="Proteomes" id="UP000663929"/>
    </source>
</evidence>
<evidence type="ECO:0000256" key="3">
    <source>
        <dbReference type="ARBA" id="ARBA00023157"/>
    </source>
</evidence>
<accession>A0A8A4TVV4</accession>
<dbReference type="Proteomes" id="UP000663929">
    <property type="component" value="Chromosome"/>
</dbReference>
<dbReference type="Pfam" id="PF01430">
    <property type="entry name" value="HSP33"/>
    <property type="match status" value="1"/>
</dbReference>
<dbReference type="PIRSF" id="PIRSF005261">
    <property type="entry name" value="Heat_shock_Hsp33"/>
    <property type="match status" value="1"/>
</dbReference>
<keyword evidence="5" id="KW-0676">Redox-active center</keyword>
<keyword evidence="2" id="KW-0862">Zinc</keyword>
<evidence type="ECO:0000313" key="6">
    <source>
        <dbReference type="EMBL" id="QTD53613.1"/>
    </source>
</evidence>
<dbReference type="InterPro" id="IPR016153">
    <property type="entry name" value="Heat_shock_Hsp33_N"/>
</dbReference>
<dbReference type="Gene3D" id="3.55.30.10">
    <property type="entry name" value="Hsp33 domain"/>
    <property type="match status" value="1"/>
</dbReference>
<keyword evidence="1" id="KW-0963">Cytoplasm</keyword>
<dbReference type="PANTHER" id="PTHR30111">
    <property type="entry name" value="33 KDA CHAPERONIN"/>
    <property type="match status" value="1"/>
</dbReference>
<dbReference type="GO" id="GO:0042026">
    <property type="term" value="P:protein refolding"/>
    <property type="evidence" value="ECO:0007669"/>
    <property type="project" value="TreeGrafter"/>
</dbReference>
<evidence type="ECO:0000256" key="2">
    <source>
        <dbReference type="ARBA" id="ARBA00022833"/>
    </source>
</evidence>
<protein>
    <submittedName>
        <fullName evidence="6">Hsp33 family molecular chaperone HslO</fullName>
    </submittedName>
</protein>
<dbReference type="InterPro" id="IPR000397">
    <property type="entry name" value="Heat_shock_Hsp33"/>
</dbReference>
<sequence length="290" mass="31818">MKRYIHKEGMFKVVVIDGTQIGRDLFSTLNCSPIALQLLTQATTGAFFLCADLKVDGVVSLKFEGPGPIGALRVEANTLGHVRGTADDLGVHFDPEPDRGLFQQAVGVGQLTVRRRLDKNDKVFTSVVPTSEGEIAYNLANYLLSSEQIPSAIRLGVVLDPEQGIAGAGGIMIQGMPGANHDMLFVLEQRLTEIADLGSCFSETDGHARVMDFLFEGIPLKHLANTEVRYFCGCSQERILEVVQSLSTRDLKELTEADQAIEIRCNYCHKPYEVGIDHLNRLLEERGKAS</sequence>
<evidence type="ECO:0000256" key="4">
    <source>
        <dbReference type="ARBA" id="ARBA00023186"/>
    </source>
</evidence>
<dbReference type="SUPFAM" id="SSF64397">
    <property type="entry name" value="Hsp33 domain"/>
    <property type="match status" value="1"/>
</dbReference>
<reference evidence="6" key="1">
    <citation type="submission" date="2021-03" db="EMBL/GenBank/DDBJ databases">
        <title>Acanthopleuribacteraceae sp. M133.</title>
        <authorList>
            <person name="Wang G."/>
        </authorList>
    </citation>
    <scope>NUCLEOTIDE SEQUENCE</scope>
    <source>
        <strain evidence="6">M133</strain>
    </source>
</reference>
<dbReference type="KEGG" id="scor:J3U87_14255"/>
<evidence type="ECO:0000256" key="1">
    <source>
        <dbReference type="ARBA" id="ARBA00022490"/>
    </source>
</evidence>
<gene>
    <name evidence="6" type="ORF">J3U87_14255</name>
</gene>
<dbReference type="GO" id="GO:0051082">
    <property type="term" value="F:unfolded protein binding"/>
    <property type="evidence" value="ECO:0007669"/>
    <property type="project" value="InterPro"/>
</dbReference>
<keyword evidence="7" id="KW-1185">Reference proteome</keyword>
<dbReference type="RefSeq" id="WP_237383715.1">
    <property type="nucleotide sequence ID" value="NZ_CP071793.1"/>
</dbReference>
<name>A0A8A4TVV4_SULCO</name>
<dbReference type="GO" id="GO:0044183">
    <property type="term" value="F:protein folding chaperone"/>
    <property type="evidence" value="ECO:0007669"/>
    <property type="project" value="TreeGrafter"/>
</dbReference>
<dbReference type="Gene3D" id="3.90.1280.10">
    <property type="entry name" value="HSP33 redox switch-like"/>
    <property type="match status" value="1"/>
</dbReference>
<organism evidence="6 7">
    <name type="scientific">Sulfidibacter corallicola</name>
    <dbReference type="NCBI Taxonomy" id="2818388"/>
    <lineage>
        <taxon>Bacteria</taxon>
        <taxon>Pseudomonadati</taxon>
        <taxon>Acidobacteriota</taxon>
        <taxon>Holophagae</taxon>
        <taxon>Acanthopleuribacterales</taxon>
        <taxon>Acanthopleuribacteraceae</taxon>
        <taxon>Sulfidibacter</taxon>
    </lineage>
</organism>
<keyword evidence="4" id="KW-0143">Chaperone</keyword>
<dbReference type="GO" id="GO:0005737">
    <property type="term" value="C:cytoplasm"/>
    <property type="evidence" value="ECO:0007669"/>
    <property type="project" value="InterPro"/>
</dbReference>
<dbReference type="PANTHER" id="PTHR30111:SF1">
    <property type="entry name" value="33 KDA CHAPERONIN"/>
    <property type="match status" value="1"/>
</dbReference>
<evidence type="ECO:0000256" key="5">
    <source>
        <dbReference type="ARBA" id="ARBA00023284"/>
    </source>
</evidence>
<dbReference type="EMBL" id="CP071793">
    <property type="protein sequence ID" value="QTD53613.1"/>
    <property type="molecule type" value="Genomic_DNA"/>
</dbReference>
<dbReference type="AlphaFoldDB" id="A0A8A4TVV4"/>
<keyword evidence="3" id="KW-1015">Disulfide bond</keyword>
<proteinExistence type="predicted"/>
<dbReference type="InterPro" id="IPR016154">
    <property type="entry name" value="Heat_shock_Hsp33_C"/>
</dbReference>